<dbReference type="Proteomes" id="UP000626092">
    <property type="component" value="Unassembled WGS sequence"/>
</dbReference>
<feature type="region of interest" description="Disordered" evidence="2">
    <location>
        <begin position="368"/>
        <end position="434"/>
    </location>
</feature>
<feature type="compositionally biased region" description="Low complexity" evidence="2">
    <location>
        <begin position="83"/>
        <end position="103"/>
    </location>
</feature>
<evidence type="ECO:0000256" key="2">
    <source>
        <dbReference type="SAM" id="MobiDB-lite"/>
    </source>
</evidence>
<reference evidence="3" key="1">
    <citation type="submission" date="2019-11" db="EMBL/GenBank/DDBJ databases">
        <authorList>
            <person name="Liu Y."/>
            <person name="Hou J."/>
            <person name="Li T.-Q."/>
            <person name="Guan C.-H."/>
            <person name="Wu X."/>
            <person name="Wu H.-Z."/>
            <person name="Ling F."/>
            <person name="Zhang R."/>
            <person name="Shi X.-G."/>
            <person name="Ren J.-P."/>
            <person name="Chen E.-F."/>
            <person name="Sun J.-M."/>
        </authorList>
    </citation>
    <scope>NUCLEOTIDE SEQUENCE</scope>
    <source>
        <strain evidence="3">Adult_tree_wgs_1</strain>
        <tissue evidence="3">Leaves</tissue>
    </source>
</reference>
<evidence type="ECO:0000313" key="4">
    <source>
        <dbReference type="Proteomes" id="UP000626092"/>
    </source>
</evidence>
<comment type="caution">
    <text evidence="3">The sequence shown here is derived from an EMBL/GenBank/DDBJ whole genome shotgun (WGS) entry which is preliminary data.</text>
</comment>
<keyword evidence="1" id="KW-0175">Coiled coil</keyword>
<feature type="coiled-coil region" evidence="1">
    <location>
        <begin position="531"/>
        <end position="596"/>
    </location>
</feature>
<proteinExistence type="predicted"/>
<dbReference type="OrthoDB" id="1751651at2759"/>
<sequence length="648" mass="71934">MVDSSINSLNVDLEAYPTLLETIQSLGREYRSFDERSSNLRRPTGLTAIPGIHVPLQMDDSTCRDVSSGQGDPDQDRSEFAERTAAGARASTSTYSDGPPSSSGAGGENLPPRDIDAIPPLPTGLEPMPYSKFYGDGLGGFTKEFRAKYSIPEDVLVERVFGDRISFDEDFIVLPLFAITEGRGEHLANPMLGNKVSRVKQHPIHPWGPDADVRRIWNPKYDKYYLTTRQHFDHLVDRLYDTEKWGNVLVKVSGNFEWGPINPLLDYPCPTRTGSAVERPYKIPRKRGFPRAGDKLDCSAPNKGLFVTGKWTNLIALLRCADRDAPTLLDYEPTYSGFAHRKNKENMVRKTFDLATAARQALQMQLQAQDLSTSGLPERKEPSEAAPAAQTEQMEHPPATVATEKPNSGRQRNVRPAAGGEGQGASKKAKVTDGVEVLTTSHTERDPANLDGPSAPFMPDFECPVGHLITVGDSLEHSPLLAMTLLKGLALPRDMDNLPTGKAKTMAELCLHLAKCARKAFNDMDVLLETNRSLRGDLQAQRKEMERSIKEIEMLEAKVAEGDTVQQERDQLLLQIKNAEEENARLREEKVQSLVTKAFKKGELKGIKDTHHSSFLRGYQVGLDYAEISEADHRREPPVVLVPEEQSK</sequence>
<name>A0A834H2B1_RHOSS</name>
<organism evidence="3 4">
    <name type="scientific">Rhododendron simsii</name>
    <name type="common">Sims's rhododendron</name>
    <dbReference type="NCBI Taxonomy" id="118357"/>
    <lineage>
        <taxon>Eukaryota</taxon>
        <taxon>Viridiplantae</taxon>
        <taxon>Streptophyta</taxon>
        <taxon>Embryophyta</taxon>
        <taxon>Tracheophyta</taxon>
        <taxon>Spermatophyta</taxon>
        <taxon>Magnoliopsida</taxon>
        <taxon>eudicotyledons</taxon>
        <taxon>Gunneridae</taxon>
        <taxon>Pentapetalae</taxon>
        <taxon>asterids</taxon>
        <taxon>Ericales</taxon>
        <taxon>Ericaceae</taxon>
        <taxon>Ericoideae</taxon>
        <taxon>Rhodoreae</taxon>
        <taxon>Rhododendron</taxon>
    </lineage>
</organism>
<evidence type="ECO:0000256" key="1">
    <source>
        <dbReference type="SAM" id="Coils"/>
    </source>
</evidence>
<protein>
    <submittedName>
        <fullName evidence="3">Uncharacterized protein</fullName>
    </submittedName>
</protein>
<dbReference type="AlphaFoldDB" id="A0A834H2B1"/>
<accession>A0A834H2B1</accession>
<gene>
    <name evidence="3" type="ORF">RHSIM_Rhsim04G0229500</name>
</gene>
<feature type="region of interest" description="Disordered" evidence="2">
    <location>
        <begin position="57"/>
        <end position="122"/>
    </location>
</feature>
<evidence type="ECO:0000313" key="3">
    <source>
        <dbReference type="EMBL" id="KAF7144992.1"/>
    </source>
</evidence>
<dbReference type="EMBL" id="WJXA01000004">
    <property type="protein sequence ID" value="KAF7144992.1"/>
    <property type="molecule type" value="Genomic_DNA"/>
</dbReference>
<keyword evidence="4" id="KW-1185">Reference proteome</keyword>